<sequence>MAENEEKLRDYMQKIATEQGYGNGVVDIQAMSSEGANFTTSLYLANISDPPKEDMKLFVKVANISEEIRAANNNMFEILYETERFFYEELAIVFENMYDEHSVPQKDRLQYPNYYGYKSVKMEETMVLENLVAKDFGNFDRLKTFNWDYASKSVEILAKFHALGLAFRHKSREDFDRIIKKIPHRVADENIRKAYVEQAIKTGTQMMNERYKEKMLKFFETDHLLRQLEKVSNPPADGFLIHSDFRSSNLMQRRRNGKLELILLDFQTLRLGALTTDLMYFIFTGSDVQFRKYHYQQLLDFYYQELTLALKNLHVDINKVYPRETFDKELEETKYVGLFIGLTMMSMLTADSEDTPKMEGIDNMSMTPNQLAAERLNGIVEDYIQWGII</sequence>
<protein>
    <submittedName>
        <fullName evidence="1">Uncharacterized protein</fullName>
    </submittedName>
</protein>
<reference evidence="1 2" key="1">
    <citation type="journal article" date="2022" name="Genome Biol. Evol.">
        <title>The Spruce Budworm Genome: Reconstructing the Evolutionary History of Antifreeze Proteins.</title>
        <authorList>
            <person name="Beliveau C."/>
            <person name="Gagne P."/>
            <person name="Picq S."/>
            <person name="Vernygora O."/>
            <person name="Keeling C.I."/>
            <person name="Pinkney K."/>
            <person name="Doucet D."/>
            <person name="Wen F."/>
            <person name="Johnston J.S."/>
            <person name="Maaroufi H."/>
            <person name="Boyle B."/>
            <person name="Laroche J."/>
            <person name="Dewar K."/>
            <person name="Juretic N."/>
            <person name="Blackburn G."/>
            <person name="Nisole A."/>
            <person name="Brunet B."/>
            <person name="Brandao M."/>
            <person name="Lumley L."/>
            <person name="Duan J."/>
            <person name="Quan G."/>
            <person name="Lucarotti C.J."/>
            <person name="Roe A.D."/>
            <person name="Sperling F.A.H."/>
            <person name="Levesque R.C."/>
            <person name="Cusson M."/>
        </authorList>
    </citation>
    <scope>NUCLEOTIDE SEQUENCE [LARGE SCALE GENOMIC DNA]</scope>
    <source>
        <strain evidence="1">Glfc:IPQL:Cfum</strain>
    </source>
</reference>
<accession>A0ACC0JC80</accession>
<comment type="caution">
    <text evidence="1">The sequence shown here is derived from an EMBL/GenBank/DDBJ whole genome shotgun (WGS) entry which is preliminary data.</text>
</comment>
<name>A0ACC0JC80_CHOFU</name>
<organism evidence="1 2">
    <name type="scientific">Choristoneura fumiferana</name>
    <name type="common">Spruce budworm moth</name>
    <name type="synonym">Archips fumiferana</name>
    <dbReference type="NCBI Taxonomy" id="7141"/>
    <lineage>
        <taxon>Eukaryota</taxon>
        <taxon>Metazoa</taxon>
        <taxon>Ecdysozoa</taxon>
        <taxon>Arthropoda</taxon>
        <taxon>Hexapoda</taxon>
        <taxon>Insecta</taxon>
        <taxon>Pterygota</taxon>
        <taxon>Neoptera</taxon>
        <taxon>Endopterygota</taxon>
        <taxon>Lepidoptera</taxon>
        <taxon>Glossata</taxon>
        <taxon>Ditrysia</taxon>
        <taxon>Tortricoidea</taxon>
        <taxon>Tortricidae</taxon>
        <taxon>Tortricinae</taxon>
        <taxon>Choristoneura</taxon>
    </lineage>
</organism>
<keyword evidence="2" id="KW-1185">Reference proteome</keyword>
<evidence type="ECO:0000313" key="2">
    <source>
        <dbReference type="Proteomes" id="UP001064048"/>
    </source>
</evidence>
<dbReference type="EMBL" id="CM046116">
    <property type="protein sequence ID" value="KAI8421619.1"/>
    <property type="molecule type" value="Genomic_DNA"/>
</dbReference>
<evidence type="ECO:0000313" key="1">
    <source>
        <dbReference type="EMBL" id="KAI8421619.1"/>
    </source>
</evidence>
<gene>
    <name evidence="1" type="ORF">MSG28_009629</name>
</gene>
<dbReference type="Proteomes" id="UP001064048">
    <property type="component" value="Chromosome 16"/>
</dbReference>
<proteinExistence type="predicted"/>